<keyword evidence="1" id="KW-1133">Transmembrane helix</keyword>
<gene>
    <name evidence="3" type="ORF">GCM10009765_04990</name>
</gene>
<proteinExistence type="predicted"/>
<evidence type="ECO:0000259" key="2">
    <source>
        <dbReference type="Pfam" id="PF13400"/>
    </source>
</evidence>
<dbReference type="Proteomes" id="UP001500618">
    <property type="component" value="Unassembled WGS sequence"/>
</dbReference>
<evidence type="ECO:0000256" key="1">
    <source>
        <dbReference type="SAM" id="Phobius"/>
    </source>
</evidence>
<keyword evidence="1" id="KW-0472">Membrane</keyword>
<dbReference type="InterPro" id="IPR028087">
    <property type="entry name" value="Tad_N"/>
</dbReference>
<feature type="domain" description="Putative Flp pilus-assembly TadG-like N-terminal" evidence="2">
    <location>
        <begin position="16"/>
        <end position="62"/>
    </location>
</feature>
<dbReference type="EMBL" id="BAAANY010000001">
    <property type="protein sequence ID" value="GAA1658592.1"/>
    <property type="molecule type" value="Genomic_DNA"/>
</dbReference>
<name>A0ABN2FSS8_9ACTN</name>
<evidence type="ECO:0000313" key="4">
    <source>
        <dbReference type="Proteomes" id="UP001500618"/>
    </source>
</evidence>
<organism evidence="3 4">
    <name type="scientific">Fodinicola feengrottensis</name>
    <dbReference type="NCBI Taxonomy" id="435914"/>
    <lineage>
        <taxon>Bacteria</taxon>
        <taxon>Bacillati</taxon>
        <taxon>Actinomycetota</taxon>
        <taxon>Actinomycetes</taxon>
        <taxon>Mycobacteriales</taxon>
        <taxon>Fodinicola</taxon>
    </lineage>
</organism>
<dbReference type="NCBIfam" id="TIGR03816">
    <property type="entry name" value="tadE_like_DECH"/>
    <property type="match status" value="1"/>
</dbReference>
<dbReference type="InterPro" id="IPR021202">
    <property type="entry name" value="Rv3654c-like"/>
</dbReference>
<keyword evidence="4" id="KW-1185">Reference proteome</keyword>
<feature type="transmembrane region" description="Helical" evidence="1">
    <location>
        <begin position="20"/>
        <end position="42"/>
    </location>
</feature>
<accession>A0ABN2FSS8</accession>
<keyword evidence="1" id="KW-0812">Transmembrane</keyword>
<dbReference type="Pfam" id="PF13400">
    <property type="entry name" value="Tad"/>
    <property type="match status" value="1"/>
</dbReference>
<evidence type="ECO:0000313" key="3">
    <source>
        <dbReference type="EMBL" id="GAA1658592.1"/>
    </source>
</evidence>
<comment type="caution">
    <text evidence="3">The sequence shown here is derived from an EMBL/GenBank/DDBJ whole genome shotgun (WGS) entry which is preliminary data.</text>
</comment>
<reference evidence="3 4" key="1">
    <citation type="journal article" date="2019" name="Int. J. Syst. Evol. Microbiol.">
        <title>The Global Catalogue of Microorganisms (GCM) 10K type strain sequencing project: providing services to taxonomists for standard genome sequencing and annotation.</title>
        <authorList>
            <consortium name="The Broad Institute Genomics Platform"/>
            <consortium name="The Broad Institute Genome Sequencing Center for Infectious Disease"/>
            <person name="Wu L."/>
            <person name="Ma J."/>
        </authorList>
    </citation>
    <scope>NUCLEOTIDE SEQUENCE [LARGE SCALE GENOMIC DNA]</scope>
    <source>
        <strain evidence="3 4">JCM 14718</strain>
    </source>
</reference>
<sequence length="123" mass="12124">MGGAAGLARWVRSDDGSASIWLLAIGLAIVLLGAGLATAGAASVTRHRAEAAADLAALAAADQVPAGPATACRRAQLVATANSAHVTACRLDDFDAIVTVTVPMPVPFTYLGTATAASRAGPS</sequence>
<protein>
    <recommendedName>
        <fullName evidence="2">Putative Flp pilus-assembly TadG-like N-terminal domain-containing protein</fullName>
    </recommendedName>
</protein>